<protein>
    <submittedName>
        <fullName evidence="2">Uncharacterized protein</fullName>
    </submittedName>
</protein>
<organism evidence="2 3">
    <name type="scientific">Vairimorpha ceranae</name>
    <dbReference type="NCBI Taxonomy" id="40302"/>
    <lineage>
        <taxon>Eukaryota</taxon>
        <taxon>Fungi</taxon>
        <taxon>Fungi incertae sedis</taxon>
        <taxon>Microsporidia</taxon>
        <taxon>Nosematidae</taxon>
        <taxon>Vairimorpha</taxon>
    </lineage>
</organism>
<evidence type="ECO:0000256" key="1">
    <source>
        <dbReference type="SAM" id="MobiDB-lite"/>
    </source>
</evidence>
<dbReference type="AlphaFoldDB" id="A0A0F9WL35"/>
<dbReference type="EMBL" id="JPQZ01000221">
    <property type="protein sequence ID" value="KKO73813.1"/>
    <property type="molecule type" value="Genomic_DNA"/>
</dbReference>
<feature type="compositionally biased region" description="Polar residues" evidence="1">
    <location>
        <begin position="1"/>
        <end position="12"/>
    </location>
</feature>
<accession>A0A0F9WL35</accession>
<keyword evidence="3" id="KW-1185">Reference proteome</keyword>
<proteinExistence type="predicted"/>
<sequence>MLEPEINTSDSSRALENKRLSKNEEIQQKTQEMTKTENEFLDENRSDSNLLNYLTDFIEESLNSRYKNVGYDLCDFLSSITAENNLMPPSCTRSTLITNVWKNQCCTLEQW</sequence>
<dbReference type="VEuPathDB" id="MicrosporidiaDB:NCER_102677"/>
<name>A0A0F9WL35_9MICR</name>
<comment type="caution">
    <text evidence="2">The sequence shown here is derived from an EMBL/GenBank/DDBJ whole genome shotgun (WGS) entry which is preliminary data.</text>
</comment>
<dbReference type="RefSeq" id="XP_024329555.1">
    <property type="nucleotide sequence ID" value="XM_024474654.1"/>
</dbReference>
<dbReference type="Proteomes" id="UP000034350">
    <property type="component" value="Unassembled WGS sequence"/>
</dbReference>
<evidence type="ECO:0000313" key="2">
    <source>
        <dbReference type="EMBL" id="KKO73813.1"/>
    </source>
</evidence>
<feature type="compositionally biased region" description="Basic and acidic residues" evidence="1">
    <location>
        <begin position="13"/>
        <end position="43"/>
    </location>
</feature>
<dbReference type="GeneID" id="36319579"/>
<feature type="region of interest" description="Disordered" evidence="1">
    <location>
        <begin position="1"/>
        <end position="43"/>
    </location>
</feature>
<dbReference type="VEuPathDB" id="MicrosporidiaDB:AAJ76_2210002377"/>
<gene>
    <name evidence="2" type="ORF">AAJ76_2210002377</name>
</gene>
<reference evidence="2 3" key="1">
    <citation type="journal article" date="2015" name="Environ. Microbiol.">
        <title>Genome analyses suggest the presence of polyploidy and recent human-driven expansions in eight global populations of the honeybee pathogen Nosema ceranae.</title>
        <authorList>
            <person name="Pelin A."/>
            <person name="Selman M."/>
            <person name="Aris-Brosou S."/>
            <person name="Farinelli L."/>
            <person name="Corradi N."/>
        </authorList>
    </citation>
    <scope>NUCLEOTIDE SEQUENCE [LARGE SCALE GENOMIC DNA]</scope>
    <source>
        <strain evidence="2 3">PA08 1199</strain>
    </source>
</reference>
<evidence type="ECO:0000313" key="3">
    <source>
        <dbReference type="Proteomes" id="UP000034350"/>
    </source>
</evidence>